<dbReference type="InterPro" id="IPR010610">
    <property type="entry name" value="EryCIII-like_C"/>
</dbReference>
<dbReference type="EMBL" id="JBHTCS010000028">
    <property type="protein sequence ID" value="MFC7450888.1"/>
    <property type="molecule type" value="Genomic_DNA"/>
</dbReference>
<evidence type="ECO:0000313" key="3">
    <source>
        <dbReference type="Proteomes" id="UP001596484"/>
    </source>
</evidence>
<dbReference type="RefSeq" id="WP_378408980.1">
    <property type="nucleotide sequence ID" value="NZ_JBHTCS010000028.1"/>
</dbReference>
<dbReference type="PANTHER" id="PTHR48050:SF13">
    <property type="entry name" value="STEROL 3-BETA-GLUCOSYLTRANSFERASE UGT80A2"/>
    <property type="match status" value="1"/>
</dbReference>
<evidence type="ECO:0000313" key="2">
    <source>
        <dbReference type="EMBL" id="MFC7450888.1"/>
    </source>
</evidence>
<dbReference type="CDD" id="cd03784">
    <property type="entry name" value="GT1_Gtf-like"/>
    <property type="match status" value="1"/>
</dbReference>
<dbReference type="Proteomes" id="UP001596484">
    <property type="component" value="Unassembled WGS sequence"/>
</dbReference>
<dbReference type="InterPro" id="IPR002213">
    <property type="entry name" value="UDP_glucos_trans"/>
</dbReference>
<protein>
    <submittedName>
        <fullName evidence="2">Glycosyltransferase</fullName>
    </submittedName>
</protein>
<comment type="caution">
    <text evidence="2">The sequence shown here is derived from an EMBL/GenBank/DDBJ whole genome shotgun (WGS) entry which is preliminary data.</text>
</comment>
<dbReference type="Gene3D" id="3.40.50.2000">
    <property type="entry name" value="Glycogen Phosphorylase B"/>
    <property type="match status" value="2"/>
</dbReference>
<dbReference type="SUPFAM" id="SSF53756">
    <property type="entry name" value="UDP-Glycosyltransferase/glycogen phosphorylase"/>
    <property type="match status" value="1"/>
</dbReference>
<feature type="domain" description="Erythromycin biosynthesis protein CIII-like C-terminal" evidence="1">
    <location>
        <begin position="282"/>
        <end position="380"/>
    </location>
</feature>
<dbReference type="InterPro" id="IPR050426">
    <property type="entry name" value="Glycosyltransferase_28"/>
</dbReference>
<proteinExistence type="predicted"/>
<name>A0ABW2S4W9_9NOCA</name>
<organism evidence="2 3">
    <name type="scientific">Rhodococcus daqingensis</name>
    <dbReference type="NCBI Taxonomy" id="2479363"/>
    <lineage>
        <taxon>Bacteria</taxon>
        <taxon>Bacillati</taxon>
        <taxon>Actinomycetota</taxon>
        <taxon>Actinomycetes</taxon>
        <taxon>Mycobacteriales</taxon>
        <taxon>Nocardiaceae</taxon>
        <taxon>Rhodococcus</taxon>
    </lineage>
</organism>
<accession>A0ABW2S4W9</accession>
<dbReference type="Pfam" id="PF06722">
    <property type="entry name" value="EryCIII-like_C"/>
    <property type="match status" value="1"/>
</dbReference>
<gene>
    <name evidence="2" type="ORF">ACFQS9_23605</name>
</gene>
<dbReference type="PANTHER" id="PTHR48050">
    <property type="entry name" value="STEROL 3-BETA-GLUCOSYLTRANSFERASE"/>
    <property type="match status" value="1"/>
</dbReference>
<evidence type="ECO:0000259" key="1">
    <source>
        <dbReference type="Pfam" id="PF06722"/>
    </source>
</evidence>
<reference evidence="3" key="1">
    <citation type="journal article" date="2019" name="Int. J. Syst. Evol. Microbiol.">
        <title>The Global Catalogue of Microorganisms (GCM) 10K type strain sequencing project: providing services to taxonomists for standard genome sequencing and annotation.</title>
        <authorList>
            <consortium name="The Broad Institute Genomics Platform"/>
            <consortium name="The Broad Institute Genome Sequencing Center for Infectious Disease"/>
            <person name="Wu L."/>
            <person name="Ma J."/>
        </authorList>
    </citation>
    <scope>NUCLEOTIDE SEQUENCE [LARGE SCALE GENOMIC DNA]</scope>
    <source>
        <strain evidence="3">ICMP 19430</strain>
    </source>
</reference>
<keyword evidence="3" id="KW-1185">Reference proteome</keyword>
<sequence>MSRFLFVVPPLAAHVHPTAAVGAELVARGHDVAWVGHLDYIRPMLPAGACLIEVGYPDSGSAEPVGSRQWGESMQGRRMGMRGPAAFVFLWEEFLIPLATSMVPGIGAAVDAFRPDVLAVDQHTLAGALVARARRLPWATLAIMSAELVDALGPSLQAWVTERVDGFVRLFDGLGSDPAEAGDLRFSEHLVLAFTTAALVGPLDRFPDHYRFVGPSNFPRGGDFPWERLDPARRHVLVTLGTVSRDVGRRFLATAIEAVEPLTDRIQLIVVAPPGSVDSAGPDVLVRDFVPYLELLPHLDVVVCHAGHTTTCEALSMGVPLVVAPIRDDNPVVAAQVEGAGAGIRVKFGRVRAAELREAMLTVLDDPSYRQAALRVQASFAGAGGAVAAAECLEGLA</sequence>